<organism evidence="2 3">
    <name type="scientific">Elysia crispata</name>
    <name type="common">lettuce slug</name>
    <dbReference type="NCBI Taxonomy" id="231223"/>
    <lineage>
        <taxon>Eukaryota</taxon>
        <taxon>Metazoa</taxon>
        <taxon>Spiralia</taxon>
        <taxon>Lophotrochozoa</taxon>
        <taxon>Mollusca</taxon>
        <taxon>Gastropoda</taxon>
        <taxon>Heterobranchia</taxon>
        <taxon>Euthyneura</taxon>
        <taxon>Panpulmonata</taxon>
        <taxon>Sacoglossa</taxon>
        <taxon>Placobranchoidea</taxon>
        <taxon>Plakobranchidae</taxon>
        <taxon>Elysia</taxon>
    </lineage>
</organism>
<dbReference type="Proteomes" id="UP001283361">
    <property type="component" value="Unassembled WGS sequence"/>
</dbReference>
<feature type="region of interest" description="Disordered" evidence="1">
    <location>
        <begin position="133"/>
        <end position="158"/>
    </location>
</feature>
<feature type="region of interest" description="Disordered" evidence="1">
    <location>
        <begin position="1"/>
        <end position="48"/>
    </location>
</feature>
<accession>A0AAE1DRG7</accession>
<proteinExistence type="predicted"/>
<evidence type="ECO:0000256" key="1">
    <source>
        <dbReference type="SAM" id="MobiDB-lite"/>
    </source>
</evidence>
<feature type="compositionally biased region" description="Pro residues" evidence="1">
    <location>
        <begin position="36"/>
        <end position="46"/>
    </location>
</feature>
<name>A0AAE1DRG7_9GAST</name>
<keyword evidence="3" id="KW-1185">Reference proteome</keyword>
<reference evidence="2" key="1">
    <citation type="journal article" date="2023" name="G3 (Bethesda)">
        <title>A reference genome for the long-term kleptoplast-retaining sea slug Elysia crispata morphotype clarki.</title>
        <authorList>
            <person name="Eastman K.E."/>
            <person name="Pendleton A.L."/>
            <person name="Shaikh M.A."/>
            <person name="Suttiyut T."/>
            <person name="Ogas R."/>
            <person name="Tomko P."/>
            <person name="Gavelis G."/>
            <person name="Widhalm J.R."/>
            <person name="Wisecaver J.H."/>
        </authorList>
    </citation>
    <scope>NUCLEOTIDE SEQUENCE</scope>
    <source>
        <strain evidence="2">ECLA1</strain>
    </source>
</reference>
<gene>
    <name evidence="2" type="ORF">RRG08_034239</name>
</gene>
<dbReference type="AlphaFoldDB" id="A0AAE1DRG7"/>
<evidence type="ECO:0000313" key="2">
    <source>
        <dbReference type="EMBL" id="KAK3778978.1"/>
    </source>
</evidence>
<dbReference type="EMBL" id="JAWDGP010002890">
    <property type="protein sequence ID" value="KAK3778978.1"/>
    <property type="molecule type" value="Genomic_DNA"/>
</dbReference>
<comment type="caution">
    <text evidence="2">The sequence shown here is derived from an EMBL/GenBank/DDBJ whole genome shotgun (WGS) entry which is preliminary data.</text>
</comment>
<evidence type="ECO:0000313" key="3">
    <source>
        <dbReference type="Proteomes" id="UP001283361"/>
    </source>
</evidence>
<sequence length="171" mass="18423">MKAANRWQTDQQPSGTTAVGPAVHSRPPRRGNYNFPHPPAPVPFPSTSPDFIKKQQQQQIAAEAVVVTAAAVSVKCAARQDQVNLTAIMARSRSWSLTGQAPATCAKNKQGLYALHRAVLSRPPDELLVCQWQASPGHRPPDPDLTPRDGPPGRGPMSALVMVLSQPRSAR</sequence>
<feature type="compositionally biased region" description="Polar residues" evidence="1">
    <location>
        <begin position="1"/>
        <end position="17"/>
    </location>
</feature>
<protein>
    <submittedName>
        <fullName evidence="2">Uncharacterized protein</fullName>
    </submittedName>
</protein>